<feature type="transmembrane region" description="Helical" evidence="1">
    <location>
        <begin position="85"/>
        <end position="106"/>
    </location>
</feature>
<feature type="transmembrane region" description="Helical" evidence="1">
    <location>
        <begin position="118"/>
        <end position="141"/>
    </location>
</feature>
<dbReference type="Gene3D" id="1.20.140.150">
    <property type="match status" value="1"/>
</dbReference>
<keyword evidence="3" id="KW-1185">Reference proteome</keyword>
<sequence>MRTSHDNGRLFMTANVSAAAALTLALLSLMTPVMIITNTRTSESDHIGLISECNPSTSTCQPTCHLSMGSNKMCESLGIARQCAYTAGVSFLLYWIVVAAFYRCFLGQTRLQRYMRSLTIAITVTSFVTLVMTSAFIVNAHNSVIAITKSNHSEYIAAYGVYYGYGVYMPILSAGATVLSAILFRFAIKTSIYSPLPSSSTPEK</sequence>
<accession>A0ABQ8FLU8</accession>
<protein>
    <recommendedName>
        <fullName evidence="4">Transmembrane protein</fullName>
    </recommendedName>
</protein>
<dbReference type="Proteomes" id="UP001648503">
    <property type="component" value="Unassembled WGS sequence"/>
</dbReference>
<proteinExistence type="predicted"/>
<name>A0ABQ8FLU8_9FUNG</name>
<keyword evidence="1" id="KW-1133">Transmembrane helix</keyword>
<keyword evidence="1" id="KW-0472">Membrane</keyword>
<organism evidence="2 3">
    <name type="scientific">Batrachochytrium salamandrivorans</name>
    <dbReference type="NCBI Taxonomy" id="1357716"/>
    <lineage>
        <taxon>Eukaryota</taxon>
        <taxon>Fungi</taxon>
        <taxon>Fungi incertae sedis</taxon>
        <taxon>Chytridiomycota</taxon>
        <taxon>Chytridiomycota incertae sedis</taxon>
        <taxon>Chytridiomycetes</taxon>
        <taxon>Rhizophydiales</taxon>
        <taxon>Rhizophydiales incertae sedis</taxon>
        <taxon>Batrachochytrium</taxon>
    </lineage>
</organism>
<feature type="transmembrane region" description="Helical" evidence="1">
    <location>
        <begin position="12"/>
        <end position="36"/>
    </location>
</feature>
<evidence type="ECO:0008006" key="4">
    <source>
        <dbReference type="Google" id="ProtNLM"/>
    </source>
</evidence>
<evidence type="ECO:0000313" key="3">
    <source>
        <dbReference type="Proteomes" id="UP001648503"/>
    </source>
</evidence>
<evidence type="ECO:0000256" key="1">
    <source>
        <dbReference type="SAM" id="Phobius"/>
    </source>
</evidence>
<comment type="caution">
    <text evidence="2">The sequence shown here is derived from an EMBL/GenBank/DDBJ whole genome shotgun (WGS) entry which is preliminary data.</text>
</comment>
<evidence type="ECO:0000313" key="2">
    <source>
        <dbReference type="EMBL" id="KAH6600508.1"/>
    </source>
</evidence>
<keyword evidence="1" id="KW-0812">Transmembrane</keyword>
<feature type="transmembrane region" description="Helical" evidence="1">
    <location>
        <begin position="161"/>
        <end position="184"/>
    </location>
</feature>
<dbReference type="EMBL" id="JAFCIX010000032">
    <property type="protein sequence ID" value="KAH6600508.1"/>
    <property type="molecule type" value="Genomic_DNA"/>
</dbReference>
<gene>
    <name evidence="2" type="ORF">BASA50_002253</name>
</gene>
<reference evidence="2 3" key="1">
    <citation type="submission" date="2021-02" db="EMBL/GenBank/DDBJ databases">
        <title>Variation within the Batrachochytrium salamandrivorans European outbreak.</title>
        <authorList>
            <person name="Kelly M."/>
            <person name="Pasmans F."/>
            <person name="Shea T.P."/>
            <person name="Munoz J.F."/>
            <person name="Carranza S."/>
            <person name="Cuomo C.A."/>
            <person name="Martel A."/>
        </authorList>
    </citation>
    <scope>NUCLEOTIDE SEQUENCE [LARGE SCALE GENOMIC DNA]</scope>
    <source>
        <strain evidence="2 3">AMFP18/2</strain>
    </source>
</reference>